<gene>
    <name evidence="1" type="ORF">FSB_LOCUS23873</name>
</gene>
<proteinExistence type="predicted"/>
<protein>
    <submittedName>
        <fullName evidence="1">Uncharacterized protein</fullName>
    </submittedName>
</protein>
<accession>A0A2N9G9U9</accession>
<evidence type="ECO:0000313" key="1">
    <source>
        <dbReference type="EMBL" id="SPC95991.1"/>
    </source>
</evidence>
<name>A0A2N9G9U9_FAGSY</name>
<organism evidence="1">
    <name type="scientific">Fagus sylvatica</name>
    <name type="common">Beechnut</name>
    <dbReference type="NCBI Taxonomy" id="28930"/>
    <lineage>
        <taxon>Eukaryota</taxon>
        <taxon>Viridiplantae</taxon>
        <taxon>Streptophyta</taxon>
        <taxon>Embryophyta</taxon>
        <taxon>Tracheophyta</taxon>
        <taxon>Spermatophyta</taxon>
        <taxon>Magnoliopsida</taxon>
        <taxon>eudicotyledons</taxon>
        <taxon>Gunneridae</taxon>
        <taxon>Pentapetalae</taxon>
        <taxon>rosids</taxon>
        <taxon>fabids</taxon>
        <taxon>Fagales</taxon>
        <taxon>Fagaceae</taxon>
        <taxon>Fagus</taxon>
    </lineage>
</organism>
<dbReference type="PROSITE" id="PS51257">
    <property type="entry name" value="PROKAR_LIPOPROTEIN"/>
    <property type="match status" value="1"/>
</dbReference>
<reference evidence="1" key="1">
    <citation type="submission" date="2018-02" db="EMBL/GenBank/DDBJ databases">
        <authorList>
            <person name="Cohen D.B."/>
            <person name="Kent A.D."/>
        </authorList>
    </citation>
    <scope>NUCLEOTIDE SEQUENCE</scope>
</reference>
<sequence>MRVPREMLLCVRWSVCRRASECGVPYAWLVAGCCSARLAAPPSVLCAGGYEI</sequence>
<dbReference type="EMBL" id="OIVN01001624">
    <property type="protein sequence ID" value="SPC95991.1"/>
    <property type="molecule type" value="Genomic_DNA"/>
</dbReference>
<dbReference type="AlphaFoldDB" id="A0A2N9G9U9"/>